<accession>A0AAW0ADE3</accession>
<feature type="compositionally biased region" description="Basic and acidic residues" evidence="1">
    <location>
        <begin position="192"/>
        <end position="202"/>
    </location>
</feature>
<reference evidence="2 3" key="1">
    <citation type="journal article" date="2024" name="J Genomics">
        <title>Draft genome sequencing and assembly of Favolaschia claudopus CIRM-BRFM 2984 isolated from oak limbs.</title>
        <authorList>
            <person name="Navarro D."/>
            <person name="Drula E."/>
            <person name="Chaduli D."/>
            <person name="Cazenave R."/>
            <person name="Ahrendt S."/>
            <person name="Wang J."/>
            <person name="Lipzen A."/>
            <person name="Daum C."/>
            <person name="Barry K."/>
            <person name="Grigoriev I.V."/>
            <person name="Favel A."/>
            <person name="Rosso M.N."/>
            <person name="Martin F."/>
        </authorList>
    </citation>
    <scope>NUCLEOTIDE SEQUENCE [LARGE SCALE GENOMIC DNA]</scope>
    <source>
        <strain evidence="2 3">CIRM-BRFM 2984</strain>
    </source>
</reference>
<organism evidence="2 3">
    <name type="scientific">Favolaschia claudopus</name>
    <dbReference type="NCBI Taxonomy" id="2862362"/>
    <lineage>
        <taxon>Eukaryota</taxon>
        <taxon>Fungi</taxon>
        <taxon>Dikarya</taxon>
        <taxon>Basidiomycota</taxon>
        <taxon>Agaricomycotina</taxon>
        <taxon>Agaricomycetes</taxon>
        <taxon>Agaricomycetidae</taxon>
        <taxon>Agaricales</taxon>
        <taxon>Marasmiineae</taxon>
        <taxon>Mycenaceae</taxon>
        <taxon>Favolaschia</taxon>
    </lineage>
</organism>
<keyword evidence="3" id="KW-1185">Reference proteome</keyword>
<feature type="region of interest" description="Disordered" evidence="1">
    <location>
        <begin position="167"/>
        <end position="209"/>
    </location>
</feature>
<evidence type="ECO:0000313" key="2">
    <source>
        <dbReference type="EMBL" id="KAK7007204.1"/>
    </source>
</evidence>
<evidence type="ECO:0000256" key="1">
    <source>
        <dbReference type="SAM" id="MobiDB-lite"/>
    </source>
</evidence>
<gene>
    <name evidence="2" type="ORF">R3P38DRAFT_3599028</name>
</gene>
<dbReference type="EMBL" id="JAWWNJ010000072">
    <property type="protein sequence ID" value="KAK7007204.1"/>
    <property type="molecule type" value="Genomic_DNA"/>
</dbReference>
<evidence type="ECO:0000313" key="3">
    <source>
        <dbReference type="Proteomes" id="UP001362999"/>
    </source>
</evidence>
<name>A0AAW0ADE3_9AGAR</name>
<proteinExistence type="predicted"/>
<protein>
    <submittedName>
        <fullName evidence="2">Uncharacterized protein</fullName>
    </submittedName>
</protein>
<dbReference type="AlphaFoldDB" id="A0AAW0ADE3"/>
<sequence>MTGNLTIRSGHVETSKTEPTALEVGGELWECGMRAQEGNEAAGRGDTRVLPLQHRWSSRKRLGIAISTRRAWVSEKSMSPRCAVAEGSGGGAGIGVRGEMRAAAAERRVGRLESAGGGGTAMRRRGCDVRKGGESVEGEDDSWWRGFEQNSGLRRVGVKAAETGEWEGAAAGGGVGAGDRLEGVEDGMVGTHGKEAERERVEVVVTPSA</sequence>
<comment type="caution">
    <text evidence="2">The sequence shown here is derived from an EMBL/GenBank/DDBJ whole genome shotgun (WGS) entry which is preliminary data.</text>
</comment>
<feature type="region of interest" description="Disordered" evidence="1">
    <location>
        <begin position="107"/>
        <end position="126"/>
    </location>
</feature>
<dbReference type="Proteomes" id="UP001362999">
    <property type="component" value="Unassembled WGS sequence"/>
</dbReference>